<dbReference type="AlphaFoldDB" id="A0A482Y5R1"/>
<name>A0A482Y5R1_9EURY</name>
<evidence type="ECO:0000313" key="1">
    <source>
        <dbReference type="EMBL" id="RZH69474.1"/>
    </source>
</evidence>
<organism evidence="1 2">
    <name type="scientific">Natrinema altunense</name>
    <dbReference type="NCBI Taxonomy" id="222984"/>
    <lineage>
        <taxon>Archaea</taxon>
        <taxon>Methanobacteriati</taxon>
        <taxon>Methanobacteriota</taxon>
        <taxon>Stenosarchaea group</taxon>
        <taxon>Halobacteria</taxon>
        <taxon>Halobacteriales</taxon>
        <taxon>Natrialbaceae</taxon>
        <taxon>Natrinema</taxon>
    </lineage>
</organism>
<accession>A0A482Y5R1</accession>
<dbReference type="Proteomes" id="UP000292704">
    <property type="component" value="Unassembled WGS sequence"/>
</dbReference>
<evidence type="ECO:0000313" key="2">
    <source>
        <dbReference type="Proteomes" id="UP000292704"/>
    </source>
</evidence>
<proteinExistence type="predicted"/>
<dbReference type="RefSeq" id="WP_130170306.1">
    <property type="nucleotide sequence ID" value="NZ_SHMR01000001.1"/>
</dbReference>
<reference evidence="1 2" key="1">
    <citation type="submission" date="2019-02" db="EMBL/GenBank/DDBJ databases">
        <title>Genome analysis provides insights into bioremediation potentialities and Haloocin production by Natrinema altunense strain 4.1R isolated from Chott Douz in Tunisian desert.</title>
        <authorList>
            <person name="Najjari A."/>
            <person name="Youssef N."/>
            <person name="Ben Dhia O."/>
            <person name="Ferjani R."/>
            <person name="El Hidri D."/>
            <person name="Ouzari H.I."/>
            <person name="Cherif A."/>
        </authorList>
    </citation>
    <scope>NUCLEOTIDE SEQUENCE [LARGE SCALE GENOMIC DNA]</scope>
    <source>
        <strain evidence="1 2">4.1R</strain>
    </source>
</reference>
<dbReference type="OrthoDB" id="177043at2157"/>
<comment type="caution">
    <text evidence="1">The sequence shown here is derived from an EMBL/GenBank/DDBJ whole genome shotgun (WGS) entry which is preliminary data.</text>
</comment>
<gene>
    <name evidence="1" type="ORF">ELS17_08680</name>
</gene>
<dbReference type="EMBL" id="SHMR01000001">
    <property type="protein sequence ID" value="RZH69474.1"/>
    <property type="molecule type" value="Genomic_DNA"/>
</dbReference>
<sequence>MNRSLKAFGVLLIVLGAVFGVVQLGAVDQLVAQRDTSVSVAAETDAYLSIRDEYGSREISNYDCFWFYCYTDEQPRTVAALENRYVADYATVSADVTAIAGASDDTLVVSESPASLTQGESGEVILSCSDTVTDDGTADVTLRIAVSDPVYIYEKTTIRDVSYDCDSNP</sequence>
<protein>
    <submittedName>
        <fullName evidence="1">Uncharacterized protein</fullName>
    </submittedName>
</protein>